<keyword evidence="2" id="KW-0808">Transferase</keyword>
<evidence type="ECO:0000313" key="5">
    <source>
        <dbReference type="EMBL" id="KAI5338161.1"/>
    </source>
</evidence>
<keyword evidence="1" id="KW-0489">Methyltransferase</keyword>
<dbReference type="GO" id="GO:0008171">
    <property type="term" value="F:O-methyltransferase activity"/>
    <property type="evidence" value="ECO:0007669"/>
    <property type="project" value="InterPro"/>
</dbReference>
<proteinExistence type="predicted"/>
<dbReference type="InterPro" id="IPR001077">
    <property type="entry name" value="COMT_C"/>
</dbReference>
<dbReference type="EMBL" id="JAJFAZ020000003">
    <property type="protein sequence ID" value="KAI5338161.1"/>
    <property type="molecule type" value="Genomic_DNA"/>
</dbReference>
<evidence type="ECO:0000256" key="1">
    <source>
        <dbReference type="ARBA" id="ARBA00022603"/>
    </source>
</evidence>
<dbReference type="Proteomes" id="UP001054821">
    <property type="component" value="Chromosome 3"/>
</dbReference>
<comment type="caution">
    <text evidence="5">The sequence shown here is derived from an EMBL/GenBank/DDBJ whole genome shotgun (WGS) entry which is preliminary data.</text>
</comment>
<accession>A0AAD4W9Q3</accession>
<name>A0AAD4W9Q3_PRUDU</name>
<feature type="domain" description="O-methyltransferase C-terminal" evidence="4">
    <location>
        <begin position="7"/>
        <end position="91"/>
    </location>
</feature>
<keyword evidence="6" id="KW-1185">Reference proteome</keyword>
<reference evidence="5 6" key="1">
    <citation type="journal article" date="2022" name="G3 (Bethesda)">
        <title>Whole-genome sequence and methylome profiling of the almond [Prunus dulcis (Mill.) D.A. Webb] cultivar 'Nonpareil'.</title>
        <authorList>
            <person name="D'Amico-Willman K.M."/>
            <person name="Ouma W.Z."/>
            <person name="Meulia T."/>
            <person name="Sideli G.M."/>
            <person name="Gradziel T.M."/>
            <person name="Fresnedo-Ramirez J."/>
        </authorList>
    </citation>
    <scope>NUCLEOTIDE SEQUENCE [LARGE SCALE GENOMIC DNA]</scope>
    <source>
        <strain evidence="5">Clone GOH B32 T37-40</strain>
    </source>
</reference>
<dbReference type="InterPro" id="IPR016461">
    <property type="entry name" value="COMT-like"/>
</dbReference>
<dbReference type="InterPro" id="IPR029063">
    <property type="entry name" value="SAM-dependent_MTases_sf"/>
</dbReference>
<organism evidence="5 6">
    <name type="scientific">Prunus dulcis</name>
    <name type="common">Almond</name>
    <name type="synonym">Amygdalus dulcis</name>
    <dbReference type="NCBI Taxonomy" id="3755"/>
    <lineage>
        <taxon>Eukaryota</taxon>
        <taxon>Viridiplantae</taxon>
        <taxon>Streptophyta</taxon>
        <taxon>Embryophyta</taxon>
        <taxon>Tracheophyta</taxon>
        <taxon>Spermatophyta</taxon>
        <taxon>Magnoliopsida</taxon>
        <taxon>eudicotyledons</taxon>
        <taxon>Gunneridae</taxon>
        <taxon>Pentapetalae</taxon>
        <taxon>rosids</taxon>
        <taxon>fabids</taxon>
        <taxon>Rosales</taxon>
        <taxon>Rosaceae</taxon>
        <taxon>Amygdaloideae</taxon>
        <taxon>Amygdaleae</taxon>
        <taxon>Prunus</taxon>
    </lineage>
</organism>
<dbReference type="Gene3D" id="3.40.50.150">
    <property type="entry name" value="Vaccinia Virus protein VP39"/>
    <property type="match status" value="1"/>
</dbReference>
<dbReference type="AlphaFoldDB" id="A0AAD4W9Q3"/>
<evidence type="ECO:0000256" key="3">
    <source>
        <dbReference type="ARBA" id="ARBA00022691"/>
    </source>
</evidence>
<dbReference type="PROSITE" id="PS51683">
    <property type="entry name" value="SAM_OMT_II"/>
    <property type="match status" value="1"/>
</dbReference>
<keyword evidence="3" id="KW-0949">S-adenosyl-L-methionine</keyword>
<dbReference type="SUPFAM" id="SSF53335">
    <property type="entry name" value="S-adenosyl-L-methionine-dependent methyltransferases"/>
    <property type="match status" value="1"/>
</dbReference>
<sequence length="109" mass="12668">MYGFNDQWILHDWSDEESVKILKKSREAILSKNEGGKVIILDINVSADNTKMDKKSIETQLMWDMLMMVDLSGKERSEAEWEKLFLTAGFSHYKITHTLGLRSLIEVYP</sequence>
<protein>
    <recommendedName>
        <fullName evidence="4">O-methyltransferase C-terminal domain-containing protein</fullName>
    </recommendedName>
</protein>
<evidence type="ECO:0000313" key="6">
    <source>
        <dbReference type="Proteomes" id="UP001054821"/>
    </source>
</evidence>
<dbReference type="PANTHER" id="PTHR11746">
    <property type="entry name" value="O-METHYLTRANSFERASE"/>
    <property type="match status" value="1"/>
</dbReference>
<dbReference type="GO" id="GO:0032259">
    <property type="term" value="P:methylation"/>
    <property type="evidence" value="ECO:0007669"/>
    <property type="project" value="UniProtKB-KW"/>
</dbReference>
<gene>
    <name evidence="5" type="ORF">L3X38_017432</name>
</gene>
<dbReference type="Pfam" id="PF00891">
    <property type="entry name" value="Methyltransf_2"/>
    <property type="match status" value="1"/>
</dbReference>
<evidence type="ECO:0000259" key="4">
    <source>
        <dbReference type="Pfam" id="PF00891"/>
    </source>
</evidence>
<evidence type="ECO:0000256" key="2">
    <source>
        <dbReference type="ARBA" id="ARBA00022679"/>
    </source>
</evidence>